<proteinExistence type="inferred from homology"/>
<comment type="subcellular location">
    <subcellularLocation>
        <location evidence="11">Cell inner membrane</location>
        <topology evidence="11">Multi-pass membrane protein</topology>
    </subcellularLocation>
    <subcellularLocation>
        <location evidence="2">Membrane</location>
        <topology evidence="2">Multi-pass membrane protein</topology>
    </subcellularLocation>
</comment>
<dbReference type="InterPro" id="IPR044878">
    <property type="entry name" value="UbiA_sf"/>
</dbReference>
<dbReference type="RefSeq" id="WP_046110008.1">
    <property type="nucleotide sequence ID" value="NZ_JZEX01000148.1"/>
</dbReference>
<evidence type="ECO:0000256" key="2">
    <source>
        <dbReference type="ARBA" id="ARBA00004141"/>
    </source>
</evidence>
<dbReference type="STRING" id="443610.VE25_17790"/>
<dbReference type="UniPathway" id="UPA00232"/>
<dbReference type="PROSITE" id="PS00943">
    <property type="entry name" value="UBIA"/>
    <property type="match status" value="1"/>
</dbReference>
<keyword evidence="9 11" id="KW-1133">Transmembrane helix</keyword>
<protein>
    <recommendedName>
        <fullName evidence="11 12">4-hydroxybenzoate octaprenyltransferase</fullName>
        <ecNumber evidence="11 12">2.5.1.39</ecNumber>
    </recommendedName>
    <alternativeName>
        <fullName evidence="11">4-HB polyprenyltransferase</fullName>
    </alternativeName>
</protein>
<evidence type="ECO:0000256" key="12">
    <source>
        <dbReference type="NCBIfam" id="TIGR01474"/>
    </source>
</evidence>
<evidence type="ECO:0000256" key="8">
    <source>
        <dbReference type="ARBA" id="ARBA00022692"/>
    </source>
</evidence>
<feature type="transmembrane region" description="Helical" evidence="11">
    <location>
        <begin position="67"/>
        <end position="93"/>
    </location>
</feature>
<evidence type="ECO:0000256" key="4">
    <source>
        <dbReference type="ARBA" id="ARBA00022475"/>
    </source>
</evidence>
<dbReference type="EMBL" id="JZEX01000148">
    <property type="protein sequence ID" value="KKB10475.1"/>
    <property type="molecule type" value="Genomic_DNA"/>
</dbReference>
<dbReference type="Gene3D" id="1.20.120.1780">
    <property type="entry name" value="UbiA prenyltransferase"/>
    <property type="match status" value="1"/>
</dbReference>
<evidence type="ECO:0000256" key="1">
    <source>
        <dbReference type="ARBA" id="ARBA00001946"/>
    </source>
</evidence>
<evidence type="ECO:0000256" key="7">
    <source>
        <dbReference type="ARBA" id="ARBA00022688"/>
    </source>
</evidence>
<feature type="transmembrane region" description="Helical" evidence="11">
    <location>
        <begin position="164"/>
        <end position="181"/>
    </location>
</feature>
<dbReference type="CDD" id="cd13959">
    <property type="entry name" value="PT_UbiA_COQ2"/>
    <property type="match status" value="1"/>
</dbReference>
<dbReference type="Gene3D" id="1.10.357.140">
    <property type="entry name" value="UbiA prenyltransferase"/>
    <property type="match status" value="1"/>
</dbReference>
<evidence type="ECO:0000256" key="6">
    <source>
        <dbReference type="ARBA" id="ARBA00022679"/>
    </source>
</evidence>
<dbReference type="FunFam" id="1.10.357.140:FF:000003">
    <property type="entry name" value="4-hydroxybenzoate polyprenyltransferase, mitochondrial"/>
    <property type="match status" value="1"/>
</dbReference>
<dbReference type="InterPro" id="IPR030470">
    <property type="entry name" value="UbiA_prenylTrfase_CS"/>
</dbReference>
<dbReference type="GO" id="GO:0008412">
    <property type="term" value="F:4-hydroxybenzoate polyprenyltransferase activity"/>
    <property type="evidence" value="ECO:0007669"/>
    <property type="project" value="UniProtKB-UniRule"/>
</dbReference>
<keyword evidence="6 11" id="KW-0808">Transferase</keyword>
<dbReference type="Proteomes" id="UP000033632">
    <property type="component" value="Unassembled WGS sequence"/>
</dbReference>
<comment type="pathway">
    <text evidence="11">Cofactor biosynthesis; ubiquinone biosynthesis.</text>
</comment>
<comment type="similarity">
    <text evidence="3 11">Belongs to the UbiA prenyltransferase family.</text>
</comment>
<comment type="caution">
    <text evidence="13">The sequence shown here is derived from an EMBL/GenBank/DDBJ whole genome shotgun (WGS) entry which is preliminary data.</text>
</comment>
<accession>A0A0F5FPG2</accession>
<dbReference type="GO" id="GO:0005886">
    <property type="term" value="C:plasma membrane"/>
    <property type="evidence" value="ECO:0007669"/>
    <property type="project" value="UniProtKB-SubCell"/>
</dbReference>
<reference evidence="13 14" key="1">
    <citation type="submission" date="2015-03" db="EMBL/GenBank/DDBJ databases">
        <authorList>
            <person name="Hassan Y.I."/>
            <person name="Lepp D."/>
            <person name="Li X.-Z."/>
            <person name="Zhou T."/>
        </authorList>
    </citation>
    <scope>NUCLEOTIDE SEQUENCE [LARGE SCALE GENOMIC DNA]</scope>
    <source>
        <strain evidence="13 14">BD-c194</strain>
    </source>
</reference>
<keyword evidence="8 11" id="KW-0812">Transmembrane</keyword>
<dbReference type="InterPro" id="IPR000537">
    <property type="entry name" value="UbiA_prenyltransferase"/>
</dbReference>
<keyword evidence="14" id="KW-1185">Reference proteome</keyword>
<evidence type="ECO:0000256" key="10">
    <source>
        <dbReference type="ARBA" id="ARBA00023136"/>
    </source>
</evidence>
<feature type="transmembrane region" description="Helical" evidence="11">
    <location>
        <begin position="193"/>
        <end position="212"/>
    </location>
</feature>
<dbReference type="NCBIfam" id="TIGR01474">
    <property type="entry name" value="ubiA_proteo"/>
    <property type="match status" value="1"/>
</dbReference>
<evidence type="ECO:0000256" key="9">
    <source>
        <dbReference type="ARBA" id="ARBA00022989"/>
    </source>
</evidence>
<evidence type="ECO:0000256" key="5">
    <source>
        <dbReference type="ARBA" id="ARBA00022519"/>
    </source>
</evidence>
<evidence type="ECO:0000313" key="14">
    <source>
        <dbReference type="Proteomes" id="UP000033632"/>
    </source>
</evidence>
<keyword evidence="11" id="KW-0460">Magnesium</keyword>
<comment type="function">
    <text evidence="11">Catalyzes the prenylation of para-hydroxybenzoate (PHB) with an all-trans polyprenyl group. Mediates the second step in the final reaction sequence of ubiquinone-8 (UQ-8) biosynthesis, which is the condensation of the polyisoprenoid side chain with PHB, generating the first membrane-bound Q intermediate 3-octaprenyl-4-hydroxybenzoate.</text>
</comment>
<sequence length="312" mass="33917">MSNPSSSTPGSVADAQRGNWVDSHAPDWLKPYARLARWDRPIGIWLLFWPCAFSLALAAVADPARGFDWVALILMFVGSVLMRGAGCTFNDIVDRDIDMKVARTRLRPIPSGQVTTRNAALFLIAQALAGFLVLIQFNLFTILIGIASLALVAIYPFMKRVTWWPQLFLGLAFSWGALVGWSSQTGGLSLAPLLLYIGTIFWTIGYDTIYALQDIEDDALIGVKSTARLFGDRVKPIVGGFYAATIACWLAAGLVAGGGWVTAAGLALIAAMFAWQVVTVDAKAPDNPFVRFYSNRWVGLALAATLLVEWLV</sequence>
<comment type="catalytic activity">
    <reaction evidence="11">
        <text>all-trans-octaprenyl diphosphate + 4-hydroxybenzoate = 4-hydroxy-3-(all-trans-octaprenyl)benzoate + diphosphate</text>
        <dbReference type="Rhea" id="RHEA:27782"/>
        <dbReference type="ChEBI" id="CHEBI:1617"/>
        <dbReference type="ChEBI" id="CHEBI:17879"/>
        <dbReference type="ChEBI" id="CHEBI:33019"/>
        <dbReference type="ChEBI" id="CHEBI:57711"/>
        <dbReference type="EC" id="2.5.1.39"/>
    </reaction>
</comment>
<dbReference type="AlphaFoldDB" id="A0A0F5FPG2"/>
<keyword evidence="4 11" id="KW-1003">Cell membrane</keyword>
<evidence type="ECO:0000256" key="11">
    <source>
        <dbReference type="HAMAP-Rule" id="MF_01635"/>
    </source>
</evidence>
<comment type="cofactor">
    <cofactor evidence="1 11">
        <name>Mg(2+)</name>
        <dbReference type="ChEBI" id="CHEBI:18420"/>
    </cofactor>
</comment>
<name>A0A0F5FPG2_9HYPH</name>
<dbReference type="OrthoDB" id="9782418at2"/>
<dbReference type="EC" id="2.5.1.39" evidence="11 12"/>
<feature type="transmembrane region" description="Helical" evidence="11">
    <location>
        <begin position="292"/>
        <end position="311"/>
    </location>
</feature>
<keyword evidence="5 11" id="KW-0997">Cell inner membrane</keyword>
<dbReference type="PANTHER" id="PTHR11048:SF28">
    <property type="entry name" value="4-HYDROXYBENZOATE POLYPRENYLTRANSFERASE, MITOCHONDRIAL"/>
    <property type="match status" value="1"/>
</dbReference>
<dbReference type="InterPro" id="IPR039653">
    <property type="entry name" value="Prenyltransferase"/>
</dbReference>
<dbReference type="FunFam" id="1.20.120.1780:FF:000001">
    <property type="entry name" value="4-hydroxybenzoate octaprenyltransferase"/>
    <property type="match status" value="1"/>
</dbReference>
<keyword evidence="10 11" id="KW-0472">Membrane</keyword>
<dbReference type="PANTHER" id="PTHR11048">
    <property type="entry name" value="PRENYLTRANSFERASES"/>
    <property type="match status" value="1"/>
</dbReference>
<feature type="transmembrane region" description="Helical" evidence="11">
    <location>
        <begin position="139"/>
        <end position="157"/>
    </location>
</feature>
<feature type="transmembrane region" description="Helical" evidence="11">
    <location>
        <begin position="258"/>
        <end position="280"/>
    </location>
</feature>
<dbReference type="PATRIC" id="fig|443610.3.peg.1859"/>
<keyword evidence="7 11" id="KW-0831">Ubiquinone biosynthesis</keyword>
<evidence type="ECO:0000256" key="3">
    <source>
        <dbReference type="ARBA" id="ARBA00005985"/>
    </source>
</evidence>
<feature type="transmembrane region" description="Helical" evidence="11">
    <location>
        <begin position="42"/>
        <end position="61"/>
    </location>
</feature>
<dbReference type="HAMAP" id="MF_01635">
    <property type="entry name" value="UbiA"/>
    <property type="match status" value="1"/>
</dbReference>
<organism evidence="13 14">
    <name type="scientific">Devosia geojensis</name>
    <dbReference type="NCBI Taxonomy" id="443610"/>
    <lineage>
        <taxon>Bacteria</taxon>
        <taxon>Pseudomonadati</taxon>
        <taxon>Pseudomonadota</taxon>
        <taxon>Alphaproteobacteria</taxon>
        <taxon>Hyphomicrobiales</taxon>
        <taxon>Devosiaceae</taxon>
        <taxon>Devosia</taxon>
    </lineage>
</organism>
<dbReference type="Pfam" id="PF01040">
    <property type="entry name" value="UbiA"/>
    <property type="match status" value="1"/>
</dbReference>
<dbReference type="GO" id="GO:0006744">
    <property type="term" value="P:ubiquinone biosynthetic process"/>
    <property type="evidence" value="ECO:0007669"/>
    <property type="project" value="UniProtKB-UniRule"/>
</dbReference>
<gene>
    <name evidence="11" type="primary">ubiA</name>
    <name evidence="13" type="ORF">VE25_17790</name>
</gene>
<evidence type="ECO:0000313" key="13">
    <source>
        <dbReference type="EMBL" id="KKB10475.1"/>
    </source>
</evidence>
<dbReference type="InterPro" id="IPR006370">
    <property type="entry name" value="HB_polyprenyltransferase-like"/>
</dbReference>